<evidence type="ECO:0000313" key="2">
    <source>
        <dbReference type="Proteomes" id="UP000250321"/>
    </source>
</evidence>
<name>A0A314Y6N5_PRUYE</name>
<dbReference type="EMBL" id="PJQY01001591">
    <property type="protein sequence ID" value="PQQ01210.1"/>
    <property type="molecule type" value="Genomic_DNA"/>
</dbReference>
<keyword evidence="2" id="KW-1185">Reference proteome</keyword>
<proteinExistence type="predicted"/>
<organism evidence="1 2">
    <name type="scientific">Prunus yedoensis var. nudiflora</name>
    <dbReference type="NCBI Taxonomy" id="2094558"/>
    <lineage>
        <taxon>Eukaryota</taxon>
        <taxon>Viridiplantae</taxon>
        <taxon>Streptophyta</taxon>
        <taxon>Embryophyta</taxon>
        <taxon>Tracheophyta</taxon>
        <taxon>Spermatophyta</taxon>
        <taxon>Magnoliopsida</taxon>
        <taxon>eudicotyledons</taxon>
        <taxon>Gunneridae</taxon>
        <taxon>Pentapetalae</taxon>
        <taxon>rosids</taxon>
        <taxon>fabids</taxon>
        <taxon>Rosales</taxon>
        <taxon>Rosaceae</taxon>
        <taxon>Amygdaloideae</taxon>
        <taxon>Amygdaleae</taxon>
        <taxon>Prunus</taxon>
    </lineage>
</organism>
<protein>
    <submittedName>
        <fullName evidence="1">Uncharacterized protein</fullName>
    </submittedName>
</protein>
<gene>
    <name evidence="1" type="ORF">Pyn_11492</name>
</gene>
<accession>A0A314Y6N5</accession>
<evidence type="ECO:0000313" key="1">
    <source>
        <dbReference type="EMBL" id="PQQ01210.1"/>
    </source>
</evidence>
<comment type="caution">
    <text evidence="1">The sequence shown here is derived from an EMBL/GenBank/DDBJ whole genome shotgun (WGS) entry which is preliminary data.</text>
</comment>
<sequence length="83" mass="9545">MLERICVQGFICHTSKVQSTKRVKGQHGKAAGRHKRRCTECRIEEDVQDLRALHVLTQTLVLQLLRICNPLRGRRTVKVLSQV</sequence>
<dbReference type="Proteomes" id="UP000250321">
    <property type="component" value="Unassembled WGS sequence"/>
</dbReference>
<reference evidence="1 2" key="1">
    <citation type="submission" date="2018-02" db="EMBL/GenBank/DDBJ databases">
        <title>Draft genome of wild Prunus yedoensis var. nudiflora.</title>
        <authorList>
            <person name="Baek S."/>
            <person name="Kim J.-H."/>
            <person name="Choi K."/>
            <person name="Kim G.-B."/>
            <person name="Cho A."/>
            <person name="Jang H."/>
            <person name="Shin C.-H."/>
            <person name="Yu H.-J."/>
            <person name="Mun J.-H."/>
        </authorList>
    </citation>
    <scope>NUCLEOTIDE SEQUENCE [LARGE SCALE GENOMIC DNA]</scope>
    <source>
        <strain evidence="2">cv. Jeju island</strain>
        <tissue evidence="1">Leaf</tissue>
    </source>
</reference>
<dbReference type="AlphaFoldDB" id="A0A314Y6N5"/>